<dbReference type="PRINTS" id="PR00035">
    <property type="entry name" value="HTHGNTR"/>
</dbReference>
<keyword evidence="1" id="KW-0805">Transcription regulation</keyword>
<dbReference type="CDD" id="cd07377">
    <property type="entry name" value="WHTH_GntR"/>
    <property type="match status" value="1"/>
</dbReference>
<evidence type="ECO:0000256" key="2">
    <source>
        <dbReference type="ARBA" id="ARBA00023125"/>
    </source>
</evidence>
<dbReference type="Gene3D" id="1.10.10.10">
    <property type="entry name" value="Winged helix-like DNA-binding domain superfamily/Winged helix DNA-binding domain"/>
    <property type="match status" value="1"/>
</dbReference>
<evidence type="ECO:0000256" key="4">
    <source>
        <dbReference type="SAM" id="MobiDB-lite"/>
    </source>
</evidence>
<proteinExistence type="predicted"/>
<dbReference type="Proteomes" id="UP001058860">
    <property type="component" value="Chromosome"/>
</dbReference>
<dbReference type="InterPro" id="IPR028978">
    <property type="entry name" value="Chorismate_lyase_/UTRA_dom_sf"/>
</dbReference>
<dbReference type="SUPFAM" id="SSF46785">
    <property type="entry name" value="Winged helix' DNA-binding domain"/>
    <property type="match status" value="1"/>
</dbReference>
<dbReference type="PROSITE" id="PS50949">
    <property type="entry name" value="HTH_GNTR"/>
    <property type="match status" value="1"/>
</dbReference>
<dbReference type="InterPro" id="IPR050679">
    <property type="entry name" value="Bact_HTH_transcr_reg"/>
</dbReference>
<name>A0ABY5PIQ4_9ACTN</name>
<gene>
    <name evidence="6" type="ORF">LRS13_02985</name>
</gene>
<dbReference type="PANTHER" id="PTHR44846">
    <property type="entry name" value="MANNOSYL-D-GLYCERATE TRANSPORT/METABOLISM SYSTEM REPRESSOR MNGR-RELATED"/>
    <property type="match status" value="1"/>
</dbReference>
<organism evidence="6 7">
    <name type="scientific">Svornostia abyssi</name>
    <dbReference type="NCBI Taxonomy" id="2898438"/>
    <lineage>
        <taxon>Bacteria</taxon>
        <taxon>Bacillati</taxon>
        <taxon>Actinomycetota</taxon>
        <taxon>Thermoleophilia</taxon>
        <taxon>Solirubrobacterales</taxon>
        <taxon>Baekduiaceae</taxon>
        <taxon>Svornostia</taxon>
    </lineage>
</organism>
<evidence type="ECO:0000256" key="3">
    <source>
        <dbReference type="ARBA" id="ARBA00023163"/>
    </source>
</evidence>
<evidence type="ECO:0000313" key="6">
    <source>
        <dbReference type="EMBL" id="UUY04517.1"/>
    </source>
</evidence>
<sequence>MATGPRLDRASAVPLYYQLQELIRQQIESGAWQPGDPLPSEPELCRLHGVSRVCVRQALQILEADRAIVRVRGRGTFVAPARQASGVRGLARTLLDPGANPPTVRVLDRRAGDVELSVARVLGAAPDEILRLTTLWSVGPTPIGIGLSFFRVADVPWLDEAAVDGEDLAVADPPALVIEEADISVETTACGRYEANLLGIPDGATLMVTVSVHEADMPDGRRPLEVMRLGYPGDRVQLRFRGTPVVGPAPYAWGVRAGGVTTRPINHAGGDQRRRTHHEETAWRSPAAASRP</sequence>
<dbReference type="InterPro" id="IPR036390">
    <property type="entry name" value="WH_DNA-bd_sf"/>
</dbReference>
<feature type="region of interest" description="Disordered" evidence="4">
    <location>
        <begin position="263"/>
        <end position="292"/>
    </location>
</feature>
<dbReference type="EMBL" id="CP088295">
    <property type="protein sequence ID" value="UUY04517.1"/>
    <property type="molecule type" value="Genomic_DNA"/>
</dbReference>
<dbReference type="PANTHER" id="PTHR44846:SF1">
    <property type="entry name" value="MANNOSYL-D-GLYCERATE TRANSPORT_METABOLISM SYSTEM REPRESSOR MNGR-RELATED"/>
    <property type="match status" value="1"/>
</dbReference>
<feature type="compositionally biased region" description="Basic and acidic residues" evidence="4">
    <location>
        <begin position="270"/>
        <end position="282"/>
    </location>
</feature>
<dbReference type="Gene3D" id="3.40.1410.10">
    <property type="entry name" value="Chorismate lyase-like"/>
    <property type="match status" value="1"/>
</dbReference>
<dbReference type="SMART" id="SM00866">
    <property type="entry name" value="UTRA"/>
    <property type="match status" value="1"/>
</dbReference>
<dbReference type="SUPFAM" id="SSF64288">
    <property type="entry name" value="Chorismate lyase-like"/>
    <property type="match status" value="1"/>
</dbReference>
<keyword evidence="7" id="KW-1185">Reference proteome</keyword>
<feature type="domain" description="HTH gntR-type" evidence="5">
    <location>
        <begin position="13"/>
        <end position="81"/>
    </location>
</feature>
<keyword evidence="2" id="KW-0238">DNA-binding</keyword>
<dbReference type="InterPro" id="IPR011663">
    <property type="entry name" value="UTRA"/>
</dbReference>
<dbReference type="InterPro" id="IPR000524">
    <property type="entry name" value="Tscrpt_reg_HTH_GntR"/>
</dbReference>
<evidence type="ECO:0000259" key="5">
    <source>
        <dbReference type="PROSITE" id="PS50949"/>
    </source>
</evidence>
<protein>
    <submittedName>
        <fullName evidence="6">GntR family transcriptional regulator</fullName>
    </submittedName>
</protein>
<dbReference type="Pfam" id="PF07702">
    <property type="entry name" value="UTRA"/>
    <property type="match status" value="1"/>
</dbReference>
<evidence type="ECO:0000256" key="1">
    <source>
        <dbReference type="ARBA" id="ARBA00023015"/>
    </source>
</evidence>
<keyword evidence="3" id="KW-0804">Transcription</keyword>
<dbReference type="RefSeq" id="WP_353864999.1">
    <property type="nucleotide sequence ID" value="NZ_CP088295.1"/>
</dbReference>
<reference evidence="7" key="1">
    <citation type="submission" date="2021-11" db="EMBL/GenBank/DDBJ databases">
        <title>Cultivation dependent microbiological survey of springs from the worlds oldest radium mine currently devoted to the extraction of radon-saturated water.</title>
        <authorList>
            <person name="Kapinusova G."/>
            <person name="Smrhova T."/>
            <person name="Strejcek M."/>
            <person name="Suman J."/>
            <person name="Jani K."/>
            <person name="Pajer P."/>
            <person name="Uhlik O."/>
        </authorList>
    </citation>
    <scope>NUCLEOTIDE SEQUENCE [LARGE SCALE GENOMIC DNA]</scope>
    <source>
        <strain evidence="7">J379</strain>
    </source>
</reference>
<evidence type="ECO:0000313" key="7">
    <source>
        <dbReference type="Proteomes" id="UP001058860"/>
    </source>
</evidence>
<dbReference type="Pfam" id="PF00392">
    <property type="entry name" value="GntR"/>
    <property type="match status" value="1"/>
</dbReference>
<accession>A0ABY5PIQ4</accession>
<dbReference type="InterPro" id="IPR036388">
    <property type="entry name" value="WH-like_DNA-bd_sf"/>
</dbReference>
<dbReference type="SMART" id="SM00345">
    <property type="entry name" value="HTH_GNTR"/>
    <property type="match status" value="1"/>
</dbReference>